<dbReference type="InterPro" id="IPR046867">
    <property type="entry name" value="AldOxase/xan_DH_MoCoBD2"/>
</dbReference>
<protein>
    <submittedName>
        <fullName evidence="5">Xanthine dehydrogenase, molybdenum binding subunit apoprotein</fullName>
    </submittedName>
</protein>
<dbReference type="Pfam" id="PF01315">
    <property type="entry name" value="Ald_Xan_dh_C"/>
    <property type="match status" value="1"/>
</dbReference>
<evidence type="ECO:0000256" key="1">
    <source>
        <dbReference type="ARBA" id="ARBA00022505"/>
    </source>
</evidence>
<dbReference type="Pfam" id="PF02738">
    <property type="entry name" value="MoCoBD_1"/>
    <property type="match status" value="1"/>
</dbReference>
<dbReference type="InterPro" id="IPR008274">
    <property type="entry name" value="AldOxase/xan_DH_MoCoBD1"/>
</dbReference>
<dbReference type="AlphaFoldDB" id="A0A1H4WSA1"/>
<feature type="region of interest" description="Disordered" evidence="3">
    <location>
        <begin position="550"/>
        <end position="572"/>
    </location>
</feature>
<evidence type="ECO:0000256" key="2">
    <source>
        <dbReference type="ARBA" id="ARBA00023002"/>
    </source>
</evidence>
<dbReference type="PANTHER" id="PTHR11908">
    <property type="entry name" value="XANTHINE DEHYDROGENASE"/>
    <property type="match status" value="1"/>
</dbReference>
<dbReference type="EMBL" id="FNRT01000002">
    <property type="protein sequence ID" value="SEC96242.1"/>
    <property type="molecule type" value="Genomic_DNA"/>
</dbReference>
<dbReference type="InterPro" id="IPR000674">
    <property type="entry name" value="Ald_Oxase/Xan_DH_a/b"/>
</dbReference>
<feature type="domain" description="Aldehyde oxidase/xanthine dehydrogenase a/b hammerhead" evidence="4">
    <location>
        <begin position="32"/>
        <end position="142"/>
    </location>
</feature>
<dbReference type="Proteomes" id="UP000198742">
    <property type="component" value="Unassembled WGS sequence"/>
</dbReference>
<evidence type="ECO:0000256" key="3">
    <source>
        <dbReference type="SAM" id="MobiDB-lite"/>
    </source>
</evidence>
<dbReference type="OrthoDB" id="8428274at2"/>
<sequence length="720" mass="75382">MSTATDTTAVPSTGTPVVGAGVRRVDGPLKVTGAVPYADDLAPRDALVGVLVGATIAAGEISLVDTSDALAAPGVVAVISHHDAPRVVRPDEASADDRAPRPPFQDATVRFHGDHVALVVAQTREEAVHAASLLHVTYDVTEPVVDLNDPRATRETDDPAGADSVRGDLERGLAEADVVVEADYVTGDNTNNPIGLFSACAQWDGDALHMWATTQWPFNTADCLAEAWGMAREDVRVECPYLGGGFGSGLRPWPYIHAAAMAAKVVGQPVRVVLSRPQMFTAVGHRPETVQHVRLGARRDGTLTAVEHTATIPVAVDDDNPENVVSGTRQGYAVEHLRADVDQVRLHISPPGSMRAPGEAQGNFALETALDELAVELGIDPVELRLRNDTATNPDQDDLPWSSKALDQCLRRGAEIIGWDDRDPAPRSMRDGDQLVGYGVAAVSFFYFQQPCTVRVVVHRDGTAAVHSSAMDIGTGTYTVVTQVAADRLGLELDDVEVVLGDSSLPASPPAGGSGLATAISNAVALAVAEVLDDLDLSGTPGREALARAVGDRDEVAAEATAAPPDPAEMGMSPSGAFGAKFAKVRVDADLGLVRVERLVSVIDCGQVLNERTARSQVVGGAVGGIGHALLEHTVTDLHAGPQTGRITNAHMADYLIAVNADVPDLEVEFVGGPDRLNPVGVKGVGEVGLCGVAAAIGNAVFHATGRRIRRLPITPDLLL</sequence>
<evidence type="ECO:0000313" key="5">
    <source>
        <dbReference type="EMBL" id="SEC96242.1"/>
    </source>
</evidence>
<name>A0A1H4WSA1_9ACTN</name>
<evidence type="ECO:0000313" key="6">
    <source>
        <dbReference type="Proteomes" id="UP000198742"/>
    </source>
</evidence>
<proteinExistence type="predicted"/>
<gene>
    <name evidence="5" type="ORF">SAMN04489844_3349</name>
</gene>
<reference evidence="6" key="1">
    <citation type="submission" date="2016-10" db="EMBL/GenBank/DDBJ databases">
        <authorList>
            <person name="Varghese N."/>
            <person name="Submissions S."/>
        </authorList>
    </citation>
    <scope>NUCLEOTIDE SEQUENCE [LARGE SCALE GENOMIC DNA]</scope>
    <source>
        <strain evidence="6">DSM 22017</strain>
    </source>
</reference>
<dbReference type="Gene3D" id="3.30.365.10">
    <property type="entry name" value="Aldehyde oxidase/xanthine dehydrogenase, molybdopterin binding domain"/>
    <property type="match status" value="4"/>
</dbReference>
<accession>A0A1H4WSA1</accession>
<dbReference type="PANTHER" id="PTHR11908:SF132">
    <property type="entry name" value="ALDEHYDE OXIDASE 1-RELATED"/>
    <property type="match status" value="1"/>
</dbReference>
<dbReference type="SUPFAM" id="SSF54665">
    <property type="entry name" value="CO dehydrogenase molybdoprotein N-domain-like"/>
    <property type="match status" value="1"/>
</dbReference>
<dbReference type="GO" id="GO:0005506">
    <property type="term" value="F:iron ion binding"/>
    <property type="evidence" value="ECO:0007669"/>
    <property type="project" value="InterPro"/>
</dbReference>
<evidence type="ECO:0000259" key="4">
    <source>
        <dbReference type="SMART" id="SM01008"/>
    </source>
</evidence>
<dbReference type="Pfam" id="PF20256">
    <property type="entry name" value="MoCoBD_2"/>
    <property type="match status" value="1"/>
</dbReference>
<dbReference type="Gene3D" id="3.90.1170.50">
    <property type="entry name" value="Aldehyde oxidase/xanthine dehydrogenase, a/b hammerhead"/>
    <property type="match status" value="1"/>
</dbReference>
<keyword evidence="2" id="KW-0560">Oxidoreductase</keyword>
<dbReference type="InterPro" id="IPR036856">
    <property type="entry name" value="Ald_Oxase/Xan_DH_a/b_sf"/>
</dbReference>
<keyword evidence="6" id="KW-1185">Reference proteome</keyword>
<dbReference type="RefSeq" id="WP_090970376.1">
    <property type="nucleotide sequence ID" value="NZ_FNRT01000002.1"/>
</dbReference>
<dbReference type="STRING" id="402596.SAMN04489844_3349"/>
<dbReference type="GO" id="GO:0016491">
    <property type="term" value="F:oxidoreductase activity"/>
    <property type="evidence" value="ECO:0007669"/>
    <property type="project" value="UniProtKB-KW"/>
</dbReference>
<keyword evidence="1" id="KW-0500">Molybdenum</keyword>
<dbReference type="InterPro" id="IPR016208">
    <property type="entry name" value="Ald_Oxase/xanthine_DH-like"/>
</dbReference>
<organism evidence="5 6">
    <name type="scientific">Nocardioides exalbidus</name>
    <dbReference type="NCBI Taxonomy" id="402596"/>
    <lineage>
        <taxon>Bacteria</taxon>
        <taxon>Bacillati</taxon>
        <taxon>Actinomycetota</taxon>
        <taxon>Actinomycetes</taxon>
        <taxon>Propionibacteriales</taxon>
        <taxon>Nocardioidaceae</taxon>
        <taxon>Nocardioides</taxon>
    </lineage>
</organism>
<dbReference type="SUPFAM" id="SSF56003">
    <property type="entry name" value="Molybdenum cofactor-binding domain"/>
    <property type="match status" value="1"/>
</dbReference>
<dbReference type="SMART" id="SM01008">
    <property type="entry name" value="Ald_Xan_dh_C"/>
    <property type="match status" value="1"/>
</dbReference>
<dbReference type="InterPro" id="IPR037165">
    <property type="entry name" value="AldOxase/xan_DH_Mopterin-bd_sf"/>
</dbReference>